<feature type="domain" description="Leucine-rich repeat-containing N-terminal plant-type" evidence="12">
    <location>
        <begin position="29"/>
        <end position="77"/>
    </location>
</feature>
<sequence length="804" mass="89846">MGWLMCCYQLLCLQLVLLHSLSSANLCSHDESSALLRFKQLFSFSNPSSSICSRLQPKMKYWKEDTDCCSWEGVTCDRGTSYVIGLDLSCSWLHGTIPSNSSLFLLSHLQKLNLAYNDFNLSRIPFDFARFPRLTHLNLTSSNFSGQVPLEISHLSKLFSLDLSSNDLTLETLVMKGLVQNMSHLQELFLGSVNMSTVALGTLTNINLPSLMFLSLTYCELQGSFPVCSLGLYHHLSMSEKPVEELVDEKGNKSPNPLYQVWITNDGLLTSWLLGTMKEVILSMVLEEVNIAYKFAQGLGNQYMDFRTAMLTKPPIPSFSQFVLSLQDHEQTLTSQREEEKTYIEHNQAFFSQRGRRGRNGRGAGGRVQLNSRGKGFTPAGRYNTQNGGQNSGQQNSNQPNNNLGHQQKQGTTQGQPQWRPNAPNNDGKIVCQICGKMNHFAIDCWYRFNYSYQSEEFPQDLATLTLHNDNDPSFYADSRATTHMTNDAGKLSSIQRYDGNDMIYVGDGNGSPISHIDDAHVTTHEGMFKLNDVLIVPELKKNLLFVGKFTSDNSCTFEFTSSDFVVKDRNQRIIARGHKKGQLYALDDIFHEALSAIRKGGSPHQSGINDLDILIQMAADSQKFVFSEFPSSDEWIGSKDSLNDAQPNDLNLLLQMIFSTSNLGDSNNDIPHSLAANISPSQTKNLATIDIPHSQTTNIPPSQIKNLETLDILYFQEENISPSHTENLATNDIPHSQAEDTSQSQIENVATSSATFPVTDTTSPPVENILSTTHNLREFPVRTRKPPSYLRDYATIATKAIDQ</sequence>
<keyword evidence="5" id="KW-0677">Repeat</keyword>
<evidence type="ECO:0000256" key="8">
    <source>
        <dbReference type="ARBA" id="ARBA00023170"/>
    </source>
</evidence>
<keyword evidence="9" id="KW-0325">Glycoprotein</keyword>
<keyword evidence="3" id="KW-0812">Transmembrane</keyword>
<dbReference type="InterPro" id="IPR046956">
    <property type="entry name" value="RLP23-like"/>
</dbReference>
<feature type="chain" id="PRO_5022822262" evidence="11">
    <location>
        <begin position="19"/>
        <end position="804"/>
    </location>
</feature>
<evidence type="ECO:0000313" key="15">
    <source>
        <dbReference type="Proteomes" id="UP000323000"/>
    </source>
</evidence>
<comment type="caution">
    <text evidence="14">The sequence shown here is derived from an EMBL/GenBank/DDBJ whole genome shotgun (WGS) entry which is preliminary data.</text>
</comment>
<dbReference type="SUPFAM" id="SSF52058">
    <property type="entry name" value="L domain-like"/>
    <property type="match status" value="1"/>
</dbReference>
<dbReference type="PANTHER" id="PTHR48061:SF46">
    <property type="entry name" value="LEUCINE-RICH REPEAT-CONTAINING N-TERMINAL PLANT-TYPE DOMAIN-CONTAINING PROTEIN"/>
    <property type="match status" value="1"/>
</dbReference>
<keyword evidence="4 11" id="KW-0732">Signal</keyword>
<protein>
    <submittedName>
        <fullName evidence="14">Uncharacterized protein</fullName>
    </submittedName>
</protein>
<evidence type="ECO:0000259" key="12">
    <source>
        <dbReference type="Pfam" id="PF08263"/>
    </source>
</evidence>
<proteinExistence type="predicted"/>
<accession>A0A5C7IEW8</accession>
<evidence type="ECO:0000256" key="10">
    <source>
        <dbReference type="SAM" id="MobiDB-lite"/>
    </source>
</evidence>
<feature type="signal peptide" evidence="11">
    <location>
        <begin position="1"/>
        <end position="18"/>
    </location>
</feature>
<evidence type="ECO:0000256" key="5">
    <source>
        <dbReference type="ARBA" id="ARBA00022737"/>
    </source>
</evidence>
<keyword evidence="15" id="KW-1185">Reference proteome</keyword>
<evidence type="ECO:0000256" key="7">
    <source>
        <dbReference type="ARBA" id="ARBA00023136"/>
    </source>
</evidence>
<dbReference type="OrthoDB" id="1305316at2759"/>
<evidence type="ECO:0000259" key="13">
    <source>
        <dbReference type="Pfam" id="PF22936"/>
    </source>
</evidence>
<name>A0A5C7IEW8_9ROSI</name>
<dbReference type="InterPro" id="IPR013210">
    <property type="entry name" value="LRR_N_plant-typ"/>
</dbReference>
<dbReference type="AlphaFoldDB" id="A0A5C7IEW8"/>
<feature type="region of interest" description="Disordered" evidence="10">
    <location>
        <begin position="349"/>
        <end position="424"/>
    </location>
</feature>
<dbReference type="PANTHER" id="PTHR48061">
    <property type="entry name" value="LEUCINE-RICH REPEAT RECEPTOR PROTEIN KINASE EMS1-LIKE-RELATED"/>
    <property type="match status" value="1"/>
</dbReference>
<evidence type="ECO:0000313" key="14">
    <source>
        <dbReference type="EMBL" id="TXG67661.1"/>
    </source>
</evidence>
<evidence type="ECO:0000256" key="11">
    <source>
        <dbReference type="SAM" id="SignalP"/>
    </source>
</evidence>
<dbReference type="EMBL" id="VAHF01000003">
    <property type="protein sequence ID" value="TXG67661.1"/>
    <property type="molecule type" value="Genomic_DNA"/>
</dbReference>
<feature type="domain" description="Retrovirus-related Pol polyprotein from transposon TNT 1-94-like beta-barrel" evidence="13">
    <location>
        <begin position="475"/>
        <end position="553"/>
    </location>
</feature>
<evidence type="ECO:0000256" key="4">
    <source>
        <dbReference type="ARBA" id="ARBA00022729"/>
    </source>
</evidence>
<dbReference type="Pfam" id="PF22936">
    <property type="entry name" value="Pol_BBD"/>
    <property type="match status" value="1"/>
</dbReference>
<dbReference type="Pfam" id="PF08263">
    <property type="entry name" value="LRRNT_2"/>
    <property type="match status" value="1"/>
</dbReference>
<evidence type="ECO:0000256" key="9">
    <source>
        <dbReference type="ARBA" id="ARBA00023180"/>
    </source>
</evidence>
<keyword evidence="6" id="KW-1133">Transmembrane helix</keyword>
<dbReference type="InterPro" id="IPR032675">
    <property type="entry name" value="LRR_dom_sf"/>
</dbReference>
<keyword evidence="2" id="KW-0433">Leucine-rich repeat</keyword>
<dbReference type="GO" id="GO:0016020">
    <property type="term" value="C:membrane"/>
    <property type="evidence" value="ECO:0007669"/>
    <property type="project" value="UniProtKB-SubCell"/>
</dbReference>
<evidence type="ECO:0000256" key="6">
    <source>
        <dbReference type="ARBA" id="ARBA00022989"/>
    </source>
</evidence>
<keyword evidence="7" id="KW-0472">Membrane</keyword>
<organism evidence="14 15">
    <name type="scientific">Acer yangbiense</name>
    <dbReference type="NCBI Taxonomy" id="1000413"/>
    <lineage>
        <taxon>Eukaryota</taxon>
        <taxon>Viridiplantae</taxon>
        <taxon>Streptophyta</taxon>
        <taxon>Embryophyta</taxon>
        <taxon>Tracheophyta</taxon>
        <taxon>Spermatophyta</taxon>
        <taxon>Magnoliopsida</taxon>
        <taxon>eudicotyledons</taxon>
        <taxon>Gunneridae</taxon>
        <taxon>Pentapetalae</taxon>
        <taxon>rosids</taxon>
        <taxon>malvids</taxon>
        <taxon>Sapindales</taxon>
        <taxon>Sapindaceae</taxon>
        <taxon>Hippocastanoideae</taxon>
        <taxon>Acereae</taxon>
        <taxon>Acer</taxon>
    </lineage>
</organism>
<evidence type="ECO:0000256" key="1">
    <source>
        <dbReference type="ARBA" id="ARBA00004479"/>
    </source>
</evidence>
<dbReference type="Gene3D" id="3.80.10.10">
    <property type="entry name" value="Ribonuclease Inhibitor"/>
    <property type="match status" value="1"/>
</dbReference>
<evidence type="ECO:0000256" key="2">
    <source>
        <dbReference type="ARBA" id="ARBA00022614"/>
    </source>
</evidence>
<gene>
    <name evidence="14" type="ORF">EZV62_008936</name>
</gene>
<comment type="subcellular location">
    <subcellularLocation>
        <location evidence="1">Membrane</location>
        <topology evidence="1">Single-pass type I membrane protein</topology>
    </subcellularLocation>
</comment>
<keyword evidence="8" id="KW-0675">Receptor</keyword>
<feature type="compositionally biased region" description="Low complexity" evidence="10">
    <location>
        <begin position="384"/>
        <end position="418"/>
    </location>
</feature>
<dbReference type="InterPro" id="IPR054722">
    <property type="entry name" value="PolX-like_BBD"/>
</dbReference>
<dbReference type="Proteomes" id="UP000323000">
    <property type="component" value="Chromosome 3"/>
</dbReference>
<evidence type="ECO:0000256" key="3">
    <source>
        <dbReference type="ARBA" id="ARBA00022692"/>
    </source>
</evidence>
<reference evidence="15" key="1">
    <citation type="journal article" date="2019" name="Gigascience">
        <title>De novo genome assembly of the endangered Acer yangbiense, a plant species with extremely small populations endemic to Yunnan Province, China.</title>
        <authorList>
            <person name="Yang J."/>
            <person name="Wariss H.M."/>
            <person name="Tao L."/>
            <person name="Zhang R."/>
            <person name="Yun Q."/>
            <person name="Hollingsworth P."/>
            <person name="Dao Z."/>
            <person name="Luo G."/>
            <person name="Guo H."/>
            <person name="Ma Y."/>
            <person name="Sun W."/>
        </authorList>
    </citation>
    <scope>NUCLEOTIDE SEQUENCE [LARGE SCALE GENOMIC DNA]</scope>
    <source>
        <strain evidence="15">cv. Malutang</strain>
    </source>
</reference>